<feature type="domain" description="Large ribosomal subunit protein bL25 L25" evidence="5">
    <location>
        <begin position="4"/>
        <end position="89"/>
    </location>
</feature>
<gene>
    <name evidence="7" type="ORF">K340107D12_08580</name>
</gene>
<dbReference type="InterPro" id="IPR020056">
    <property type="entry name" value="Rbsml_bL25/Gln-tRNA_synth_N"/>
</dbReference>
<dbReference type="Gene3D" id="2.40.240.10">
    <property type="entry name" value="Ribosomal Protein L25, Chain P"/>
    <property type="match status" value="1"/>
</dbReference>
<keyword evidence="4" id="KW-0687">Ribonucleoprotein</keyword>
<dbReference type="Gene3D" id="2.170.120.20">
    <property type="entry name" value="Ribosomal protein L25, beta domain"/>
    <property type="match status" value="1"/>
</dbReference>
<proteinExistence type="predicted"/>
<evidence type="ECO:0000256" key="1">
    <source>
        <dbReference type="ARBA" id="ARBA00022730"/>
    </source>
</evidence>
<dbReference type="InterPro" id="IPR020057">
    <property type="entry name" value="Ribosomal_bL25_b-dom"/>
</dbReference>
<dbReference type="InterPro" id="IPR011035">
    <property type="entry name" value="Ribosomal_bL25/Gln-tRNA_synth"/>
</dbReference>
<dbReference type="RefSeq" id="WP_054351991.1">
    <property type="nucleotide sequence ID" value="NZ_AP031413.1"/>
</dbReference>
<organism evidence="7 8">
    <name type="scientific">Blautia parvula</name>
    <dbReference type="NCBI Taxonomy" id="2877527"/>
    <lineage>
        <taxon>Bacteria</taxon>
        <taxon>Bacillati</taxon>
        <taxon>Bacillota</taxon>
        <taxon>Clostridia</taxon>
        <taxon>Lachnospirales</taxon>
        <taxon>Lachnospiraceae</taxon>
        <taxon>Blautia</taxon>
    </lineage>
</organism>
<dbReference type="Proteomes" id="UP001600941">
    <property type="component" value="Unassembled WGS sequence"/>
</dbReference>
<protein>
    <submittedName>
        <fullName evidence="7">50S ribosomal protein L25/general stress protein Ctc</fullName>
    </submittedName>
</protein>
<evidence type="ECO:0000256" key="3">
    <source>
        <dbReference type="ARBA" id="ARBA00022980"/>
    </source>
</evidence>
<dbReference type="InterPro" id="IPR001021">
    <property type="entry name" value="Ribosomal_bL25_long"/>
</dbReference>
<dbReference type="PANTHER" id="PTHR33284">
    <property type="entry name" value="RIBOSOMAL PROTEIN L25/GLN-TRNA SYNTHETASE, ANTI-CODON-BINDING DOMAIN-CONTAINING PROTEIN"/>
    <property type="match status" value="1"/>
</dbReference>
<evidence type="ECO:0000256" key="2">
    <source>
        <dbReference type="ARBA" id="ARBA00022884"/>
    </source>
</evidence>
<dbReference type="CDD" id="cd00495">
    <property type="entry name" value="Ribosomal_L25_TL5_CTC"/>
    <property type="match status" value="1"/>
</dbReference>
<evidence type="ECO:0000313" key="8">
    <source>
        <dbReference type="Proteomes" id="UP001600941"/>
    </source>
</evidence>
<dbReference type="NCBIfam" id="TIGR00731">
    <property type="entry name" value="bL25_bact_ctc"/>
    <property type="match status" value="1"/>
</dbReference>
<comment type="caution">
    <text evidence="7">The sequence shown here is derived from an EMBL/GenBank/DDBJ whole genome shotgun (WGS) entry which is preliminary data.</text>
</comment>
<dbReference type="Pfam" id="PF14693">
    <property type="entry name" value="Ribosomal_TL5_C"/>
    <property type="match status" value="1"/>
</dbReference>
<keyword evidence="2" id="KW-0694">RNA-binding</keyword>
<evidence type="ECO:0000259" key="6">
    <source>
        <dbReference type="Pfam" id="PF14693"/>
    </source>
</evidence>
<dbReference type="SUPFAM" id="SSF50715">
    <property type="entry name" value="Ribosomal protein L25-like"/>
    <property type="match status" value="1"/>
</dbReference>
<dbReference type="EMBL" id="BAABZQ010000001">
    <property type="protein sequence ID" value="GAA6498042.1"/>
    <property type="molecule type" value="Genomic_DNA"/>
</dbReference>
<evidence type="ECO:0000256" key="4">
    <source>
        <dbReference type="ARBA" id="ARBA00023274"/>
    </source>
</evidence>
<dbReference type="GO" id="GO:0005840">
    <property type="term" value="C:ribosome"/>
    <property type="evidence" value="ECO:0007669"/>
    <property type="project" value="UniProtKB-KW"/>
</dbReference>
<keyword evidence="3 7" id="KW-0689">Ribosomal protein</keyword>
<evidence type="ECO:0000313" key="7">
    <source>
        <dbReference type="EMBL" id="GAA6498042.1"/>
    </source>
</evidence>
<evidence type="ECO:0000259" key="5">
    <source>
        <dbReference type="Pfam" id="PF01386"/>
    </source>
</evidence>
<dbReference type="InterPro" id="IPR020930">
    <property type="entry name" value="Ribosomal_uL5_bac-type"/>
</dbReference>
<accession>A0ABQ0BND1</accession>
<keyword evidence="8" id="KW-1185">Reference proteome</keyword>
<reference evidence="7 8" key="1">
    <citation type="submission" date="2024-04" db="EMBL/GenBank/DDBJ databases">
        <title>Defined microbial consortia suppress multidrug-resistant proinflammatory Enterobacteriaceae via ecological control.</title>
        <authorList>
            <person name="Furuichi M."/>
            <person name="Kawaguchi T."/>
            <person name="Pust M."/>
            <person name="Yasuma K."/>
            <person name="Plichta D."/>
            <person name="Hasegawa N."/>
            <person name="Ohya T."/>
            <person name="Bhattarai S."/>
            <person name="Sasajima S."/>
            <person name="Aoto Y."/>
            <person name="Tuganbaev T."/>
            <person name="Yaginuma M."/>
            <person name="Ueda M."/>
            <person name="Okahashi N."/>
            <person name="Amafuji K."/>
            <person name="Kiridooshi Y."/>
            <person name="Sugita K."/>
            <person name="Strazar M."/>
            <person name="Skelly A."/>
            <person name="Suda W."/>
            <person name="Hattori M."/>
            <person name="Nakamoto N."/>
            <person name="Caballero S."/>
            <person name="Norman J."/>
            <person name="Olle B."/>
            <person name="Tanoue T."/>
            <person name="Arita M."/>
            <person name="Bucci V."/>
            <person name="Atarashi K."/>
            <person name="Xavier R."/>
            <person name="Honda K."/>
        </authorList>
    </citation>
    <scope>NUCLEOTIDE SEQUENCE [LARGE SCALE GENOMIC DNA]</scope>
    <source>
        <strain evidence="8">k34-0107-D12</strain>
    </source>
</reference>
<dbReference type="Pfam" id="PF01386">
    <property type="entry name" value="Ribosomal_L25p"/>
    <property type="match status" value="1"/>
</dbReference>
<dbReference type="PANTHER" id="PTHR33284:SF1">
    <property type="entry name" value="RIBOSOMAL PROTEIN L25_GLN-TRNA SYNTHETASE, ANTI-CODON-BINDING DOMAIN-CONTAINING PROTEIN"/>
    <property type="match status" value="1"/>
</dbReference>
<sequence>MNTLKAEKRNMNVKARRLRREGFVTGNLFGRELQGSIPLKIAKRDVEQLLKTERKGGQVMLEIDGQTYDALIKEIDYNAMARCVEEIDFQALISNEKVHSVAEVVLLNHENVIEGVLQEILKEISYKAVPAALVEKVIVDVGNMRAGDSLRVKDLEISQNKDIELMTDPEAVVVSVSAVHNSLPDDTEEEETQE</sequence>
<dbReference type="InterPro" id="IPR037121">
    <property type="entry name" value="Ribosomal_bL25_C"/>
</dbReference>
<dbReference type="InterPro" id="IPR029751">
    <property type="entry name" value="Ribosomal_L25_dom"/>
</dbReference>
<feature type="domain" description="Large ribosomal subunit protein bL25 beta" evidence="6">
    <location>
        <begin position="98"/>
        <end position="178"/>
    </location>
</feature>
<name>A0ABQ0BND1_9FIRM</name>
<keyword evidence="1" id="KW-0699">rRNA-binding</keyword>